<dbReference type="GO" id="GO:0004749">
    <property type="term" value="F:ribose phosphate diphosphokinase activity"/>
    <property type="evidence" value="ECO:0007669"/>
    <property type="project" value="UniProtKB-EC"/>
</dbReference>
<dbReference type="InterPro" id="IPR000836">
    <property type="entry name" value="PRTase_dom"/>
</dbReference>
<evidence type="ECO:0000313" key="1">
    <source>
        <dbReference type="EMBL" id="TES86381.1"/>
    </source>
</evidence>
<dbReference type="PANTHER" id="PTHR10210:SF41">
    <property type="entry name" value="RIBOSE-PHOSPHATE PYROPHOSPHOKINASE 1, CHLOROPLASTIC"/>
    <property type="match status" value="1"/>
</dbReference>
<dbReference type="SUPFAM" id="SSF53271">
    <property type="entry name" value="PRTase-like"/>
    <property type="match status" value="1"/>
</dbReference>
<accession>A0A523QKX8</accession>
<sequence length="99" mass="10886">HVLIVDDMIDTGGTMIAAMEVLKEKGAREIYASCTHPVLSGGTRDRIERSSLKELVVTDTIPLVENQKVSKIRVLSVASLLGEAIRRIHENRSVSSLFI</sequence>
<dbReference type="NCBIfam" id="TIGR01251">
    <property type="entry name" value="ribP_PPkin"/>
    <property type="match status" value="1"/>
</dbReference>
<keyword evidence="1" id="KW-0418">Kinase</keyword>
<dbReference type="GO" id="GO:0006015">
    <property type="term" value="P:5-phosphoribose 1-diphosphate biosynthetic process"/>
    <property type="evidence" value="ECO:0007669"/>
    <property type="project" value="TreeGrafter"/>
</dbReference>
<gene>
    <name evidence="1" type="primary">prs</name>
    <name evidence="1" type="ORF">E3J95_02135</name>
</gene>
<proteinExistence type="predicted"/>
<dbReference type="PANTHER" id="PTHR10210">
    <property type="entry name" value="RIBOSE-PHOSPHATE DIPHOSPHOKINASE FAMILY MEMBER"/>
    <property type="match status" value="1"/>
</dbReference>
<feature type="non-terminal residue" evidence="1">
    <location>
        <position position="1"/>
    </location>
</feature>
<dbReference type="AlphaFoldDB" id="A0A523QKX8"/>
<reference evidence="1 2" key="1">
    <citation type="submission" date="2019-03" db="EMBL/GenBank/DDBJ databases">
        <title>Metabolic potential of uncultured bacteria and archaea associated with petroleum seepage in deep-sea sediments.</title>
        <authorList>
            <person name="Dong X."/>
            <person name="Hubert C."/>
        </authorList>
    </citation>
    <scope>NUCLEOTIDE SEQUENCE [LARGE SCALE GENOMIC DNA]</scope>
    <source>
        <strain evidence="1">E44_bin92</strain>
    </source>
</reference>
<dbReference type="Pfam" id="PF14572">
    <property type="entry name" value="Pribosyl_synth"/>
    <property type="match status" value="1"/>
</dbReference>
<dbReference type="GO" id="GO:0000287">
    <property type="term" value="F:magnesium ion binding"/>
    <property type="evidence" value="ECO:0007669"/>
    <property type="project" value="InterPro"/>
</dbReference>
<name>A0A523QKX8_UNCAE</name>
<comment type="caution">
    <text evidence="1">The sequence shown here is derived from an EMBL/GenBank/DDBJ whole genome shotgun (WGS) entry which is preliminary data.</text>
</comment>
<dbReference type="GO" id="GO:0002189">
    <property type="term" value="C:ribose phosphate diphosphokinase complex"/>
    <property type="evidence" value="ECO:0007669"/>
    <property type="project" value="TreeGrafter"/>
</dbReference>
<dbReference type="GO" id="GO:0006164">
    <property type="term" value="P:purine nucleotide biosynthetic process"/>
    <property type="evidence" value="ECO:0007669"/>
    <property type="project" value="TreeGrafter"/>
</dbReference>
<dbReference type="GO" id="GO:0005737">
    <property type="term" value="C:cytoplasm"/>
    <property type="evidence" value="ECO:0007669"/>
    <property type="project" value="TreeGrafter"/>
</dbReference>
<organism evidence="1 2">
    <name type="scientific">Aerophobetes bacterium</name>
    <dbReference type="NCBI Taxonomy" id="2030807"/>
    <lineage>
        <taxon>Bacteria</taxon>
        <taxon>Candidatus Aerophobota</taxon>
    </lineage>
</organism>
<dbReference type="EC" id="2.7.6.1" evidence="1"/>
<dbReference type="Gene3D" id="3.40.50.2020">
    <property type="match status" value="2"/>
</dbReference>
<dbReference type="GO" id="GO:0016301">
    <property type="term" value="F:kinase activity"/>
    <property type="evidence" value="ECO:0007669"/>
    <property type="project" value="UniProtKB-KW"/>
</dbReference>
<protein>
    <submittedName>
        <fullName evidence="1">Ribose-phosphate diphosphokinase</fullName>
        <ecNumber evidence="1">2.7.6.1</ecNumber>
    </submittedName>
</protein>
<dbReference type="InterPro" id="IPR005946">
    <property type="entry name" value="Rib-P_diPkinase"/>
</dbReference>
<dbReference type="Proteomes" id="UP000320781">
    <property type="component" value="Unassembled WGS sequence"/>
</dbReference>
<dbReference type="CDD" id="cd06223">
    <property type="entry name" value="PRTases_typeI"/>
    <property type="match status" value="1"/>
</dbReference>
<dbReference type="EMBL" id="SOKU01000101">
    <property type="protein sequence ID" value="TES86381.1"/>
    <property type="molecule type" value="Genomic_DNA"/>
</dbReference>
<keyword evidence="1" id="KW-0808">Transferase</keyword>
<evidence type="ECO:0000313" key="2">
    <source>
        <dbReference type="Proteomes" id="UP000320781"/>
    </source>
</evidence>
<dbReference type="InterPro" id="IPR029057">
    <property type="entry name" value="PRTase-like"/>
</dbReference>